<keyword evidence="2 8" id="KW-0813">Transport</keyword>
<feature type="transmembrane region" description="Helical" evidence="10">
    <location>
        <begin position="213"/>
        <end position="236"/>
    </location>
</feature>
<dbReference type="EMBL" id="KZ678131">
    <property type="protein sequence ID" value="PSN71230.1"/>
    <property type="molecule type" value="Genomic_DNA"/>
</dbReference>
<feature type="transmembrane region" description="Helical" evidence="10">
    <location>
        <begin position="256"/>
        <end position="277"/>
    </location>
</feature>
<feature type="region of interest" description="Disordered" evidence="9">
    <location>
        <begin position="1"/>
        <end position="65"/>
    </location>
</feature>
<feature type="transmembrane region" description="Helical" evidence="10">
    <location>
        <begin position="486"/>
        <end position="505"/>
    </location>
</feature>
<dbReference type="Pfam" id="PF07885">
    <property type="entry name" value="Ion_trans_2"/>
    <property type="match status" value="2"/>
</dbReference>
<comment type="similarity">
    <text evidence="8">Belongs to the two pore domain potassium channel (TC 1.A.1.8) family.</text>
</comment>
<feature type="transmembrane region" description="Helical" evidence="10">
    <location>
        <begin position="456"/>
        <end position="480"/>
    </location>
</feature>
<dbReference type="AlphaFoldDB" id="A0A2T2P0M2"/>
<feature type="compositionally biased region" description="Basic and acidic residues" evidence="9">
    <location>
        <begin position="18"/>
        <end position="29"/>
    </location>
</feature>
<evidence type="ECO:0000256" key="7">
    <source>
        <dbReference type="ARBA" id="ARBA00023303"/>
    </source>
</evidence>
<name>A0A2T2P0M2_CORCC</name>
<dbReference type="PRINTS" id="PR01333">
    <property type="entry name" value="2POREKCHANEL"/>
</dbReference>
<accession>A0A2T2P0M2</accession>
<dbReference type="PANTHER" id="PTHR11003:SF342">
    <property type="entry name" value="OUTWARD-RECTIFIER POTASSIUM CHANNEL TOK1"/>
    <property type="match status" value="1"/>
</dbReference>
<dbReference type="Proteomes" id="UP000240883">
    <property type="component" value="Unassembled WGS sequence"/>
</dbReference>
<evidence type="ECO:0000313" key="13">
    <source>
        <dbReference type="Proteomes" id="UP000240883"/>
    </source>
</evidence>
<evidence type="ECO:0000256" key="9">
    <source>
        <dbReference type="SAM" id="MobiDB-lite"/>
    </source>
</evidence>
<feature type="transmembrane region" description="Helical" evidence="10">
    <location>
        <begin position="89"/>
        <end position="116"/>
    </location>
</feature>
<evidence type="ECO:0000256" key="3">
    <source>
        <dbReference type="ARBA" id="ARBA00022692"/>
    </source>
</evidence>
<evidence type="ECO:0000256" key="1">
    <source>
        <dbReference type="ARBA" id="ARBA00004141"/>
    </source>
</evidence>
<keyword evidence="4 10" id="KW-1133">Transmembrane helix</keyword>
<keyword evidence="7 8" id="KW-0407">Ion channel</keyword>
<reference evidence="12 13" key="1">
    <citation type="journal article" date="2018" name="Front. Microbiol.">
        <title>Genome-Wide Analysis of Corynespora cassiicola Leaf Fall Disease Putative Effectors.</title>
        <authorList>
            <person name="Lopez D."/>
            <person name="Ribeiro S."/>
            <person name="Label P."/>
            <person name="Fumanal B."/>
            <person name="Venisse J.S."/>
            <person name="Kohler A."/>
            <person name="de Oliveira R.R."/>
            <person name="Labutti K."/>
            <person name="Lipzen A."/>
            <person name="Lail K."/>
            <person name="Bauer D."/>
            <person name="Ohm R.A."/>
            <person name="Barry K.W."/>
            <person name="Spatafora J."/>
            <person name="Grigoriev I.V."/>
            <person name="Martin F.M."/>
            <person name="Pujade-Renaud V."/>
        </authorList>
    </citation>
    <scope>NUCLEOTIDE SEQUENCE [LARGE SCALE GENOMIC DNA]</scope>
    <source>
        <strain evidence="12 13">Philippines</strain>
    </source>
</reference>
<dbReference type="STRING" id="1448308.A0A2T2P0M2"/>
<dbReference type="InterPro" id="IPR013099">
    <property type="entry name" value="K_chnl_dom"/>
</dbReference>
<feature type="domain" description="Potassium channel" evidence="11">
    <location>
        <begin position="468"/>
        <end position="541"/>
    </location>
</feature>
<protein>
    <submittedName>
        <fullName evidence="12">Voltage-gated potassium channel</fullName>
    </submittedName>
</protein>
<evidence type="ECO:0000313" key="12">
    <source>
        <dbReference type="EMBL" id="PSN71230.1"/>
    </source>
</evidence>
<dbReference type="FunFam" id="1.10.287.70:FF:000182">
    <property type="entry name" value="Outward-rectifier potassium channel TOK1"/>
    <property type="match status" value="1"/>
</dbReference>
<evidence type="ECO:0000256" key="5">
    <source>
        <dbReference type="ARBA" id="ARBA00023065"/>
    </source>
</evidence>
<gene>
    <name evidence="12" type="ORF">BS50DRAFT_631228</name>
</gene>
<comment type="subcellular location">
    <subcellularLocation>
        <location evidence="1">Membrane</location>
        <topology evidence="1">Multi-pass membrane protein</topology>
    </subcellularLocation>
</comment>
<proteinExistence type="inferred from homology"/>
<dbReference type="GO" id="GO:0005886">
    <property type="term" value="C:plasma membrane"/>
    <property type="evidence" value="ECO:0007669"/>
    <property type="project" value="TreeGrafter"/>
</dbReference>
<keyword evidence="5 8" id="KW-0406">Ion transport</keyword>
<sequence>MTMMMGGIDVPDNASQECDARSQEPEKPQTSHGSESTEQSKEERGGEGGVESGSVVEEGSQSDGLREFKGKEGRLRWWKKFREGQKSDWWFASTGIPLLAATLGPLANVTSIAALVTSWRQTVYLDGEFVPDFDGILFGDPTWCYWLNVASLICGFLGNLFLLLNFTQRIRYLIALPATIIFWYLSTGFLIGITVCMDMYTPPNRPYETYTQGFWYAISAAAFYLICSMILMVNMLGYFLGHYPDHFALSDAQRTLILQTMVFFIWLGGGAAVFSRIETDRGSADWSFADALYFCDVTILTVGFGDLYPTTDLGRGLVFPYSVGGIITLALIVSSIYKFMRQLGEENIIQRHIDRMRERALERTVTNSFDLRRREHEAHHLLRRRTVQSRPNISAPKEGRPYRTAMGNTVRRVTSLKPSLPRPLARKPRLLLLREEKDRFNTMRKIQRQTAKFKKWYALIFSIIAFGILWCVGAVVFWQAEKDAQGMTYFQALYFCYVSLLTIGYGDLSPKSNAGRTFFVVWSLIAVPTMTILVSDMGDTVVDKFKTWSSGLADFTVLPKEGIWRAFLEQHPWLLDWVQRRVAQRAAKKRVQHGFDTWDPNAEPAVLDAPDTVVVDGDVEGGEEGGVAHEEPVPSLAVDVLQGLPTPITHASLSRRLATAIQLVAKDMRLARPKAYSYEEWVEFTQLIRYSRHHIPEEVLEEEDAEGLVEWDWLGENSPLIGGMSESEWLVERLTASLIRVQGWREDFCERQDWAAVEGVESGMCARVIEREEDENRKKKDGGKEDADGTGANVGVKVEKG</sequence>
<feature type="transmembrane region" description="Helical" evidence="10">
    <location>
        <begin position="145"/>
        <end position="166"/>
    </location>
</feature>
<feature type="transmembrane region" description="Helical" evidence="10">
    <location>
        <begin position="517"/>
        <end position="535"/>
    </location>
</feature>
<keyword evidence="13" id="KW-1185">Reference proteome</keyword>
<evidence type="ECO:0000256" key="4">
    <source>
        <dbReference type="ARBA" id="ARBA00022989"/>
    </source>
</evidence>
<feature type="transmembrane region" description="Helical" evidence="10">
    <location>
        <begin position="173"/>
        <end position="193"/>
    </location>
</feature>
<dbReference type="GO" id="GO:0022841">
    <property type="term" value="F:potassium ion leak channel activity"/>
    <property type="evidence" value="ECO:0007669"/>
    <property type="project" value="TreeGrafter"/>
</dbReference>
<evidence type="ECO:0000256" key="8">
    <source>
        <dbReference type="RuleBase" id="RU003857"/>
    </source>
</evidence>
<keyword evidence="6 10" id="KW-0472">Membrane</keyword>
<evidence type="ECO:0000256" key="6">
    <source>
        <dbReference type="ARBA" id="ARBA00023136"/>
    </source>
</evidence>
<keyword evidence="3 8" id="KW-0812">Transmembrane</keyword>
<dbReference type="GO" id="GO:0030322">
    <property type="term" value="P:stabilization of membrane potential"/>
    <property type="evidence" value="ECO:0007669"/>
    <property type="project" value="TreeGrafter"/>
</dbReference>
<dbReference type="InterPro" id="IPR003280">
    <property type="entry name" value="2pore_dom_K_chnl"/>
</dbReference>
<evidence type="ECO:0000256" key="2">
    <source>
        <dbReference type="ARBA" id="ARBA00022448"/>
    </source>
</evidence>
<evidence type="ECO:0000256" key="10">
    <source>
        <dbReference type="SAM" id="Phobius"/>
    </source>
</evidence>
<feature type="region of interest" description="Disordered" evidence="9">
    <location>
        <begin position="771"/>
        <end position="801"/>
    </location>
</feature>
<dbReference type="GO" id="GO:0015271">
    <property type="term" value="F:outward rectifier potassium channel activity"/>
    <property type="evidence" value="ECO:0007669"/>
    <property type="project" value="TreeGrafter"/>
</dbReference>
<evidence type="ECO:0000259" key="11">
    <source>
        <dbReference type="Pfam" id="PF07885"/>
    </source>
</evidence>
<dbReference type="Gene3D" id="1.10.287.70">
    <property type="match status" value="2"/>
</dbReference>
<feature type="transmembrane region" description="Helical" evidence="10">
    <location>
        <begin position="318"/>
        <end position="337"/>
    </location>
</feature>
<dbReference type="OrthoDB" id="297496at2759"/>
<feature type="domain" description="Potassium channel" evidence="11">
    <location>
        <begin position="262"/>
        <end position="341"/>
    </location>
</feature>
<feature type="compositionally biased region" description="Basic and acidic residues" evidence="9">
    <location>
        <begin position="771"/>
        <end position="787"/>
    </location>
</feature>
<organism evidence="12 13">
    <name type="scientific">Corynespora cassiicola Philippines</name>
    <dbReference type="NCBI Taxonomy" id="1448308"/>
    <lineage>
        <taxon>Eukaryota</taxon>
        <taxon>Fungi</taxon>
        <taxon>Dikarya</taxon>
        <taxon>Ascomycota</taxon>
        <taxon>Pezizomycotina</taxon>
        <taxon>Dothideomycetes</taxon>
        <taxon>Pleosporomycetidae</taxon>
        <taxon>Pleosporales</taxon>
        <taxon>Corynesporascaceae</taxon>
        <taxon>Corynespora</taxon>
    </lineage>
</organism>
<dbReference type="PANTHER" id="PTHR11003">
    <property type="entry name" value="POTASSIUM CHANNEL, SUBFAMILY K"/>
    <property type="match status" value="1"/>
</dbReference>
<dbReference type="SUPFAM" id="SSF81324">
    <property type="entry name" value="Voltage-gated potassium channels"/>
    <property type="match status" value="2"/>
</dbReference>